<keyword evidence="8" id="KW-1000">Mitochondrion outer membrane</keyword>
<dbReference type="GeneID" id="81403873"/>
<comment type="caution">
    <text evidence="17">The sequence shown here is derived from an EMBL/GenBank/DDBJ whole genome shotgun (WGS) entry which is preliminary data.</text>
</comment>
<dbReference type="EMBL" id="JAPQKL010000003">
    <property type="protein sequence ID" value="KAJ5139111.1"/>
    <property type="molecule type" value="Genomic_DNA"/>
</dbReference>
<name>A0A9W9L687_9EURO</name>
<keyword evidence="7" id="KW-0677">Repeat</keyword>
<dbReference type="InterPro" id="IPR018108">
    <property type="entry name" value="MCP_transmembrane"/>
</dbReference>
<reference evidence="17" key="1">
    <citation type="submission" date="2022-11" db="EMBL/GenBank/DDBJ databases">
        <authorList>
            <person name="Petersen C."/>
        </authorList>
    </citation>
    <scope>NUCLEOTIDE SEQUENCE</scope>
    <source>
        <strain evidence="17">IBT 22155</strain>
    </source>
</reference>
<dbReference type="GO" id="GO:0005742">
    <property type="term" value="C:mitochondrial outer membrane translocase complex"/>
    <property type="evidence" value="ECO:0007669"/>
    <property type="project" value="InterPro"/>
</dbReference>
<dbReference type="InterPro" id="IPR023395">
    <property type="entry name" value="MCP_dom_sf"/>
</dbReference>
<feature type="repeat" description="Solcar" evidence="14">
    <location>
        <begin position="31"/>
        <end position="109"/>
    </location>
</feature>
<evidence type="ECO:0000256" key="8">
    <source>
        <dbReference type="ARBA" id="ARBA00022787"/>
    </source>
</evidence>
<keyword evidence="9" id="KW-0999">Mitochondrion inner membrane</keyword>
<keyword evidence="11 16" id="KW-1133">Transmembrane helix</keyword>
<evidence type="ECO:0000256" key="4">
    <source>
        <dbReference type="ARBA" id="ARBA00010917"/>
    </source>
</evidence>
<evidence type="ECO:0000256" key="2">
    <source>
        <dbReference type="ARBA" id="ARBA00004572"/>
    </source>
</evidence>
<keyword evidence="10" id="KW-0653">Protein transport</keyword>
<dbReference type="AlphaFoldDB" id="A0A9W9L687"/>
<gene>
    <name evidence="17" type="ORF">N7515_003959</name>
</gene>
<evidence type="ECO:0000256" key="9">
    <source>
        <dbReference type="ARBA" id="ARBA00022792"/>
    </source>
</evidence>
<comment type="similarity">
    <text evidence="3 15">Belongs to the mitochondrial carrier (TC 2.A.29) family.</text>
</comment>
<evidence type="ECO:0000256" key="3">
    <source>
        <dbReference type="ARBA" id="ARBA00006375"/>
    </source>
</evidence>
<evidence type="ECO:0000256" key="1">
    <source>
        <dbReference type="ARBA" id="ARBA00004448"/>
    </source>
</evidence>
<dbReference type="InterPro" id="IPR012621">
    <property type="entry name" value="Tom7"/>
</dbReference>
<feature type="repeat" description="Solcar" evidence="14">
    <location>
        <begin position="234"/>
        <end position="316"/>
    </location>
</feature>
<protein>
    <recommendedName>
        <fullName evidence="19">Mitochondrial thiamine pyrophosphate carrier 1</fullName>
    </recommendedName>
</protein>
<evidence type="ECO:0000256" key="6">
    <source>
        <dbReference type="ARBA" id="ARBA00022692"/>
    </source>
</evidence>
<dbReference type="PROSITE" id="PS50920">
    <property type="entry name" value="SOLCAR"/>
    <property type="match status" value="3"/>
</dbReference>
<evidence type="ECO:0000256" key="12">
    <source>
        <dbReference type="ARBA" id="ARBA00023128"/>
    </source>
</evidence>
<dbReference type="FunFam" id="1.50.40.10:FF:000102">
    <property type="entry name" value="Folate carrier protein Flx1"/>
    <property type="match status" value="1"/>
</dbReference>
<evidence type="ECO:0000313" key="18">
    <source>
        <dbReference type="Proteomes" id="UP001149079"/>
    </source>
</evidence>
<keyword evidence="18" id="KW-1185">Reference proteome</keyword>
<dbReference type="OrthoDB" id="428293at2759"/>
<sequence length="324" mass="36221">MVQFSEETKERASKVIDISRVAIHYGYLPLIIYLGYTYSTPKPSLFRYIAAIPVDRSVSRLGGSLRIIRKIFYQEGGYAAFYRGLTPNLIGNSTSWGLYFLCYSSLKDTIRFHREERRQILTSFDYLLASGSAGAITSVLTNPIWVIKTRMLSTGPHAPGAYSSFVSGARQIYHAEGIPGFYRGLIPALFGVSHGALQFMAYEQLKIFRSHSVNPNGSLEKTPSGAEKVLGNLDFFAISSLSKVFAGSVTYPYQVIRSRLQTYDAHLLYRGPIDVFSRIWAQEGIAGFYKGLGPNIFRVLPSTWVTFLAYENTKVYLSSLAQIS</sequence>
<comment type="similarity">
    <text evidence="4">Belongs to the Tom7 family.</text>
</comment>
<evidence type="ECO:0000256" key="15">
    <source>
        <dbReference type="RuleBase" id="RU000488"/>
    </source>
</evidence>
<dbReference type="RefSeq" id="XP_056523760.1">
    <property type="nucleotide sequence ID" value="XM_056664703.1"/>
</dbReference>
<evidence type="ECO:0008006" key="19">
    <source>
        <dbReference type="Google" id="ProtNLM"/>
    </source>
</evidence>
<dbReference type="Gene3D" id="1.50.40.10">
    <property type="entry name" value="Mitochondrial carrier domain"/>
    <property type="match status" value="1"/>
</dbReference>
<keyword evidence="12" id="KW-0496">Mitochondrion</keyword>
<keyword evidence="5 15" id="KW-0813">Transport</keyword>
<evidence type="ECO:0000313" key="17">
    <source>
        <dbReference type="EMBL" id="KAJ5139111.1"/>
    </source>
</evidence>
<feature type="transmembrane region" description="Helical" evidence="16">
    <location>
        <begin position="21"/>
        <end position="38"/>
    </location>
</feature>
<comment type="subcellular location">
    <subcellularLocation>
        <location evidence="1">Mitochondrion inner membrane</location>
        <topology evidence="1">Multi-pass membrane protein</topology>
    </subcellularLocation>
    <subcellularLocation>
        <location evidence="2">Mitochondrion outer membrane</location>
        <topology evidence="2">Single-pass membrane protein</topology>
    </subcellularLocation>
</comment>
<dbReference type="InterPro" id="IPR044712">
    <property type="entry name" value="SLC25A32-like"/>
</dbReference>
<evidence type="ECO:0000256" key="7">
    <source>
        <dbReference type="ARBA" id="ARBA00022737"/>
    </source>
</evidence>
<dbReference type="Proteomes" id="UP001149079">
    <property type="component" value="Unassembled WGS sequence"/>
</dbReference>
<feature type="repeat" description="Solcar" evidence="14">
    <location>
        <begin position="121"/>
        <end position="208"/>
    </location>
</feature>
<evidence type="ECO:0000256" key="11">
    <source>
        <dbReference type="ARBA" id="ARBA00022989"/>
    </source>
</evidence>
<dbReference type="Pfam" id="PF08038">
    <property type="entry name" value="Tom7"/>
    <property type="match status" value="1"/>
</dbReference>
<evidence type="ECO:0000256" key="14">
    <source>
        <dbReference type="PROSITE-ProRule" id="PRU00282"/>
    </source>
</evidence>
<dbReference type="Pfam" id="PF00153">
    <property type="entry name" value="Mito_carr"/>
    <property type="match status" value="3"/>
</dbReference>
<reference evidence="17" key="2">
    <citation type="journal article" date="2023" name="IMA Fungus">
        <title>Comparative genomic study of the Penicillium genus elucidates a diverse pangenome and 15 lateral gene transfer events.</title>
        <authorList>
            <person name="Petersen C."/>
            <person name="Sorensen T."/>
            <person name="Nielsen M.R."/>
            <person name="Sondergaard T.E."/>
            <person name="Sorensen J.L."/>
            <person name="Fitzpatrick D.A."/>
            <person name="Frisvad J.C."/>
            <person name="Nielsen K.L."/>
        </authorList>
    </citation>
    <scope>NUCLEOTIDE SEQUENCE</scope>
    <source>
        <strain evidence="17">IBT 22155</strain>
    </source>
</reference>
<accession>A0A9W9L687</accession>
<dbReference type="GO" id="GO:0030150">
    <property type="term" value="P:protein import into mitochondrial matrix"/>
    <property type="evidence" value="ECO:0007669"/>
    <property type="project" value="InterPro"/>
</dbReference>
<keyword evidence="13 14" id="KW-0472">Membrane</keyword>
<evidence type="ECO:0000256" key="10">
    <source>
        <dbReference type="ARBA" id="ARBA00022927"/>
    </source>
</evidence>
<evidence type="ECO:0000256" key="5">
    <source>
        <dbReference type="ARBA" id="ARBA00022448"/>
    </source>
</evidence>
<proteinExistence type="inferred from homology"/>
<dbReference type="GO" id="GO:0006862">
    <property type="term" value="P:nucleotide transport"/>
    <property type="evidence" value="ECO:0007669"/>
    <property type="project" value="InterPro"/>
</dbReference>
<dbReference type="SUPFAM" id="SSF103506">
    <property type="entry name" value="Mitochondrial carrier"/>
    <property type="match status" value="1"/>
</dbReference>
<evidence type="ECO:0000256" key="13">
    <source>
        <dbReference type="ARBA" id="ARBA00023136"/>
    </source>
</evidence>
<dbReference type="PANTHER" id="PTHR45683">
    <property type="entry name" value="MITOCHONDRIAL NICOTINAMIDE ADENINE DINUCLEOTIDE TRANSPORTER 1-RELATED-RELATED"/>
    <property type="match status" value="1"/>
</dbReference>
<keyword evidence="6 14" id="KW-0812">Transmembrane</keyword>
<dbReference type="GO" id="GO:0005743">
    <property type="term" value="C:mitochondrial inner membrane"/>
    <property type="evidence" value="ECO:0007669"/>
    <property type="project" value="UniProtKB-SubCell"/>
</dbReference>
<evidence type="ECO:0000256" key="16">
    <source>
        <dbReference type="SAM" id="Phobius"/>
    </source>
</evidence>
<organism evidence="17 18">
    <name type="scientific">Penicillium bovifimosum</name>
    <dbReference type="NCBI Taxonomy" id="126998"/>
    <lineage>
        <taxon>Eukaryota</taxon>
        <taxon>Fungi</taxon>
        <taxon>Dikarya</taxon>
        <taxon>Ascomycota</taxon>
        <taxon>Pezizomycotina</taxon>
        <taxon>Eurotiomycetes</taxon>
        <taxon>Eurotiomycetidae</taxon>
        <taxon>Eurotiales</taxon>
        <taxon>Aspergillaceae</taxon>
        <taxon>Penicillium</taxon>
    </lineage>
</organism>